<dbReference type="SUPFAM" id="SSF48452">
    <property type="entry name" value="TPR-like"/>
    <property type="match status" value="1"/>
</dbReference>
<protein>
    <submittedName>
        <fullName evidence="1">Uncharacterized protein</fullName>
    </submittedName>
</protein>
<feature type="non-terminal residue" evidence="1">
    <location>
        <position position="149"/>
    </location>
</feature>
<gene>
    <name evidence="1" type="ORF">pdam_00017264</name>
</gene>
<dbReference type="EMBL" id="RCHS01003692">
    <property type="protein sequence ID" value="RMX39991.1"/>
    <property type="molecule type" value="Genomic_DNA"/>
</dbReference>
<proteinExistence type="predicted"/>
<dbReference type="InterPro" id="IPR011990">
    <property type="entry name" value="TPR-like_helical_dom_sf"/>
</dbReference>
<evidence type="ECO:0000313" key="1">
    <source>
        <dbReference type="EMBL" id="RMX39991.1"/>
    </source>
</evidence>
<organism evidence="1 2">
    <name type="scientific">Pocillopora damicornis</name>
    <name type="common">Cauliflower coral</name>
    <name type="synonym">Millepora damicornis</name>
    <dbReference type="NCBI Taxonomy" id="46731"/>
    <lineage>
        <taxon>Eukaryota</taxon>
        <taxon>Metazoa</taxon>
        <taxon>Cnidaria</taxon>
        <taxon>Anthozoa</taxon>
        <taxon>Hexacorallia</taxon>
        <taxon>Scleractinia</taxon>
        <taxon>Astrocoeniina</taxon>
        <taxon>Pocilloporidae</taxon>
        <taxon>Pocillopora</taxon>
    </lineage>
</organism>
<sequence>MYKNQIGTAYEGLGDYEKAKNCYREALSLLEEIKLAGNLDEAIFQRNLANALMFQRKFEDAIEPSERVYYIRMKLLENHPQTVCSIFRQGVLQANLGHLNKALQLFLDGWVMEETLSDLSGNKEDIHLMEREKLWFFRGMYKEYEETLQ</sequence>
<keyword evidence="2" id="KW-1185">Reference proteome</keyword>
<comment type="caution">
    <text evidence="1">The sequence shown here is derived from an EMBL/GenBank/DDBJ whole genome shotgun (WGS) entry which is preliminary data.</text>
</comment>
<dbReference type="Pfam" id="PF13181">
    <property type="entry name" value="TPR_8"/>
    <property type="match status" value="1"/>
</dbReference>
<accession>A0A3M6TF73</accession>
<dbReference type="InterPro" id="IPR019734">
    <property type="entry name" value="TPR_rpt"/>
</dbReference>
<dbReference type="OrthoDB" id="5972282at2759"/>
<evidence type="ECO:0000313" key="2">
    <source>
        <dbReference type="Proteomes" id="UP000275408"/>
    </source>
</evidence>
<dbReference type="Proteomes" id="UP000275408">
    <property type="component" value="Unassembled WGS sequence"/>
</dbReference>
<dbReference type="AlphaFoldDB" id="A0A3M6TF73"/>
<dbReference type="Gene3D" id="1.25.40.10">
    <property type="entry name" value="Tetratricopeptide repeat domain"/>
    <property type="match status" value="1"/>
</dbReference>
<name>A0A3M6TF73_POCDA</name>
<reference evidence="1 2" key="1">
    <citation type="journal article" date="2018" name="Sci. Rep.">
        <title>Comparative analysis of the Pocillopora damicornis genome highlights role of immune system in coral evolution.</title>
        <authorList>
            <person name="Cunning R."/>
            <person name="Bay R.A."/>
            <person name="Gillette P."/>
            <person name="Baker A.C."/>
            <person name="Traylor-Knowles N."/>
        </authorList>
    </citation>
    <scope>NUCLEOTIDE SEQUENCE [LARGE SCALE GENOMIC DNA]</scope>
    <source>
        <strain evidence="1">RSMAS</strain>
        <tissue evidence="1">Whole animal</tissue>
    </source>
</reference>